<dbReference type="HOGENOM" id="CLU_1975599_0_0_1"/>
<sequence>RPSIGPSYDNPALGECRKRGAQGHQERHTALSKEPLTRQNHACTSTGDCIDKLVYRAKKKSTQPRPRRHSHGHESVCPQRTGIQLNTRSHLRGLVEEKERTSNTPQTPTRMGSVPPPHGPPRLKVEV</sequence>
<protein>
    <submittedName>
        <fullName evidence="2">Uncharacterized protein</fullName>
    </submittedName>
</protein>
<dbReference type="EMBL" id="AEYP01068452">
    <property type="status" value="NOT_ANNOTATED_CDS"/>
    <property type="molecule type" value="Genomic_DNA"/>
</dbReference>
<evidence type="ECO:0000313" key="2">
    <source>
        <dbReference type="Ensembl" id="ENSMPUP00000006329.1"/>
    </source>
</evidence>
<evidence type="ECO:0000256" key="1">
    <source>
        <dbReference type="SAM" id="MobiDB-lite"/>
    </source>
</evidence>
<proteinExistence type="predicted"/>
<accession>M3Y4S8</accession>
<feature type="region of interest" description="Disordered" evidence="1">
    <location>
        <begin position="1"/>
        <end position="44"/>
    </location>
</feature>
<feature type="compositionally biased region" description="Basic residues" evidence="1">
    <location>
        <begin position="57"/>
        <end position="71"/>
    </location>
</feature>
<reference evidence="2" key="1">
    <citation type="submission" date="2024-06" db="UniProtKB">
        <authorList>
            <consortium name="Ensembl"/>
        </authorList>
    </citation>
    <scope>IDENTIFICATION</scope>
</reference>
<dbReference type="InParanoid" id="M3Y4S8"/>
<feature type="region of interest" description="Disordered" evidence="1">
    <location>
        <begin position="94"/>
        <end position="127"/>
    </location>
</feature>
<organism evidence="2">
    <name type="scientific">Mustela putorius furo</name>
    <name type="common">European domestic ferret</name>
    <name type="synonym">Mustela furo</name>
    <dbReference type="NCBI Taxonomy" id="9669"/>
    <lineage>
        <taxon>Eukaryota</taxon>
        <taxon>Metazoa</taxon>
        <taxon>Chordata</taxon>
        <taxon>Craniata</taxon>
        <taxon>Vertebrata</taxon>
        <taxon>Euteleostomi</taxon>
        <taxon>Mammalia</taxon>
        <taxon>Eutheria</taxon>
        <taxon>Laurasiatheria</taxon>
        <taxon>Carnivora</taxon>
        <taxon>Caniformia</taxon>
        <taxon>Musteloidea</taxon>
        <taxon>Mustelidae</taxon>
        <taxon>Mustelinae</taxon>
        <taxon>Mustela</taxon>
    </lineage>
</organism>
<name>M3Y4S8_MUSPF</name>
<feature type="region of interest" description="Disordered" evidence="1">
    <location>
        <begin position="57"/>
        <end position="82"/>
    </location>
</feature>
<dbReference type="AlphaFoldDB" id="M3Y4S8"/>
<dbReference type="Ensembl" id="ENSMPUT00000006438.1">
    <property type="protein sequence ID" value="ENSMPUP00000006329.1"/>
    <property type="gene ID" value="ENSMPUG00000006383.1"/>
</dbReference>